<gene>
    <name evidence="1" type="ORF">ABEB36_015127</name>
</gene>
<sequence>MKILKKFVLTLNQIKFRITGSVCYGIYTYTRNKTPDWKKQVKKLFEPASFTSEYTEYGKNTEKDAREAFPWLAYSPDGIIISNGVPSALLEIKCPFKERRKYIYKRKAYILVTNSTWNVKKTFFVFYSSFDKKLFVITVDFNEEYTKKMLEALKKAYFEKMLHEICLIKRNPLNA</sequence>
<dbReference type="InterPro" id="IPR011335">
    <property type="entry name" value="Restrct_endonuc-II-like"/>
</dbReference>
<proteinExistence type="predicted"/>
<dbReference type="InterPro" id="IPR011604">
    <property type="entry name" value="PDDEXK-like_dom_sf"/>
</dbReference>
<dbReference type="InterPro" id="IPR051703">
    <property type="entry name" value="NF-kappa-B_Signaling_Reg"/>
</dbReference>
<name>A0ABD1E0J4_HYPHA</name>
<dbReference type="PANTHER" id="PTHR46609:SF8">
    <property type="entry name" value="YQAJ VIRAL RECOMBINASE DOMAIN-CONTAINING PROTEIN"/>
    <property type="match status" value="1"/>
</dbReference>
<evidence type="ECO:0008006" key="3">
    <source>
        <dbReference type="Google" id="ProtNLM"/>
    </source>
</evidence>
<dbReference type="Gene3D" id="3.90.320.10">
    <property type="match status" value="1"/>
</dbReference>
<dbReference type="Proteomes" id="UP001566132">
    <property type="component" value="Unassembled WGS sequence"/>
</dbReference>
<dbReference type="EMBL" id="JBDJPC010000015">
    <property type="protein sequence ID" value="KAL1488169.1"/>
    <property type="molecule type" value="Genomic_DNA"/>
</dbReference>
<accession>A0ABD1E0J4</accession>
<dbReference type="GO" id="GO:0006281">
    <property type="term" value="P:DNA repair"/>
    <property type="evidence" value="ECO:0007669"/>
    <property type="project" value="UniProtKB-ARBA"/>
</dbReference>
<comment type="caution">
    <text evidence="1">The sequence shown here is derived from an EMBL/GenBank/DDBJ whole genome shotgun (WGS) entry which is preliminary data.</text>
</comment>
<protein>
    <recommendedName>
        <fullName evidence="3">YqaJ viral recombinase domain-containing protein</fullName>
    </recommendedName>
</protein>
<evidence type="ECO:0000313" key="1">
    <source>
        <dbReference type="EMBL" id="KAL1488169.1"/>
    </source>
</evidence>
<evidence type="ECO:0000313" key="2">
    <source>
        <dbReference type="Proteomes" id="UP001566132"/>
    </source>
</evidence>
<dbReference type="PANTHER" id="PTHR46609">
    <property type="entry name" value="EXONUCLEASE, PHAGE-TYPE/RECB, C-TERMINAL DOMAIN-CONTAINING PROTEIN"/>
    <property type="match status" value="1"/>
</dbReference>
<organism evidence="1 2">
    <name type="scientific">Hypothenemus hampei</name>
    <name type="common">Coffee berry borer</name>
    <dbReference type="NCBI Taxonomy" id="57062"/>
    <lineage>
        <taxon>Eukaryota</taxon>
        <taxon>Metazoa</taxon>
        <taxon>Ecdysozoa</taxon>
        <taxon>Arthropoda</taxon>
        <taxon>Hexapoda</taxon>
        <taxon>Insecta</taxon>
        <taxon>Pterygota</taxon>
        <taxon>Neoptera</taxon>
        <taxon>Endopterygota</taxon>
        <taxon>Coleoptera</taxon>
        <taxon>Polyphaga</taxon>
        <taxon>Cucujiformia</taxon>
        <taxon>Curculionidae</taxon>
        <taxon>Scolytinae</taxon>
        <taxon>Hypothenemus</taxon>
    </lineage>
</organism>
<dbReference type="AlphaFoldDB" id="A0ABD1E0J4"/>
<dbReference type="CDD" id="cd22343">
    <property type="entry name" value="PDDEXK_lambda_exonuclease-like"/>
    <property type="match status" value="1"/>
</dbReference>
<dbReference type="SUPFAM" id="SSF52980">
    <property type="entry name" value="Restriction endonuclease-like"/>
    <property type="match status" value="1"/>
</dbReference>
<reference evidence="1 2" key="1">
    <citation type="submission" date="2024-05" db="EMBL/GenBank/DDBJ databases">
        <title>Genetic variation in Jamaican populations of the coffee berry borer (Hypothenemus hampei).</title>
        <authorList>
            <person name="Errbii M."/>
            <person name="Myrie A."/>
        </authorList>
    </citation>
    <scope>NUCLEOTIDE SEQUENCE [LARGE SCALE GENOMIC DNA]</scope>
    <source>
        <strain evidence="1">JA-Hopewell-2020-01-JO</strain>
        <tissue evidence="1">Whole body</tissue>
    </source>
</reference>
<keyword evidence="2" id="KW-1185">Reference proteome</keyword>